<feature type="compositionally biased region" description="Gly residues" evidence="9">
    <location>
        <begin position="860"/>
        <end position="890"/>
    </location>
</feature>
<keyword evidence="2" id="KW-0645">Protease</keyword>
<evidence type="ECO:0000259" key="12">
    <source>
        <dbReference type="Pfam" id="PF00912"/>
    </source>
</evidence>
<dbReference type="InterPro" id="IPR023346">
    <property type="entry name" value="Lysozyme-like_dom_sf"/>
</dbReference>
<evidence type="ECO:0000256" key="6">
    <source>
        <dbReference type="ARBA" id="ARBA00023268"/>
    </source>
</evidence>
<evidence type="ECO:0000313" key="13">
    <source>
        <dbReference type="EMBL" id="GIJ02577.1"/>
    </source>
</evidence>
<keyword evidence="10" id="KW-0472">Membrane</keyword>
<evidence type="ECO:0000256" key="2">
    <source>
        <dbReference type="ARBA" id="ARBA00022670"/>
    </source>
</evidence>
<protein>
    <submittedName>
        <fullName evidence="13">Penicillin-binding protein 1A</fullName>
    </submittedName>
</protein>
<evidence type="ECO:0000256" key="5">
    <source>
        <dbReference type="ARBA" id="ARBA00022801"/>
    </source>
</evidence>
<keyword evidence="5" id="KW-0378">Hydrolase</keyword>
<dbReference type="Pfam" id="PF00905">
    <property type="entry name" value="Transpeptidase"/>
    <property type="match status" value="1"/>
</dbReference>
<feature type="domain" description="Glycosyl transferase family 51" evidence="12">
    <location>
        <begin position="186"/>
        <end position="375"/>
    </location>
</feature>
<reference evidence="13" key="1">
    <citation type="submission" date="2021-01" db="EMBL/GenBank/DDBJ databases">
        <title>Whole genome shotgun sequence of Spirilliplanes yamanashiensis NBRC 15828.</title>
        <authorList>
            <person name="Komaki H."/>
            <person name="Tamura T."/>
        </authorList>
    </citation>
    <scope>NUCLEOTIDE SEQUENCE</scope>
    <source>
        <strain evidence="13">NBRC 15828</strain>
    </source>
</reference>
<dbReference type="GO" id="GO:0008955">
    <property type="term" value="F:peptidoglycan glycosyltransferase activity"/>
    <property type="evidence" value="ECO:0007669"/>
    <property type="project" value="UniProtKB-EC"/>
</dbReference>
<accession>A0A8J4DHZ2</accession>
<dbReference type="GO" id="GO:0030288">
    <property type="term" value="C:outer membrane-bounded periplasmic space"/>
    <property type="evidence" value="ECO:0007669"/>
    <property type="project" value="TreeGrafter"/>
</dbReference>
<comment type="caution">
    <text evidence="13">The sequence shown here is derived from an EMBL/GenBank/DDBJ whole genome shotgun (WGS) entry which is preliminary data.</text>
</comment>
<feature type="compositionally biased region" description="Gly residues" evidence="9">
    <location>
        <begin position="841"/>
        <end position="850"/>
    </location>
</feature>
<feature type="domain" description="Penicillin-binding protein transpeptidase" evidence="11">
    <location>
        <begin position="471"/>
        <end position="749"/>
    </location>
</feature>
<dbReference type="AlphaFoldDB" id="A0A8J4DHZ2"/>
<keyword evidence="10" id="KW-0812">Transmembrane</keyword>
<dbReference type="InterPro" id="IPR036950">
    <property type="entry name" value="PBP_transglycosylase"/>
</dbReference>
<dbReference type="EMBL" id="BOOY01000012">
    <property type="protein sequence ID" value="GIJ02577.1"/>
    <property type="molecule type" value="Genomic_DNA"/>
</dbReference>
<dbReference type="PANTHER" id="PTHR32282:SF34">
    <property type="entry name" value="PENICILLIN-BINDING PROTEIN 1A"/>
    <property type="match status" value="1"/>
</dbReference>
<feature type="region of interest" description="Disordered" evidence="9">
    <location>
        <begin position="840"/>
        <end position="907"/>
    </location>
</feature>
<evidence type="ECO:0000256" key="4">
    <source>
        <dbReference type="ARBA" id="ARBA00022679"/>
    </source>
</evidence>
<keyword evidence="3" id="KW-0328">Glycosyltransferase</keyword>
<evidence type="ECO:0000313" key="14">
    <source>
        <dbReference type="Proteomes" id="UP000652013"/>
    </source>
</evidence>
<sequence>MNSYGDNSSARARAQVPGPSGASDDEDVPSGRASYLHPATGRPAGSASVAAARASVGAGRASVGAGRASVGSAPVGSTTSGRAAVGAASVGAATPGRATVARAAVRPAGAMDELGAPGAGGPPKSEAALKRAKRRRRANILTAAAAVLVILLGTGVVGFTWFYDDVDLVAPKVEAQTTVVFDATGKKLMTFGTQNRSVVPEGKINKFVKDAVVAAEDKNFYDHGGIDMKGIARAAWNNFSGGTTQGASTITQQYARHAAEMKEISYNRKLREAVLARKLESDYKKPQILGLYLNAVYFGRGAYGVEAAAQTFFRKSVLTPVGQKGAITAGEAALLASMIKQPEPVEGGHPGYDPANGEEATQQALQRWNYTLGNMVEKGWLNPADRPTELPKVQKKTNGSSDIDSQPLGKIKKYIAAELKAMNITEKELNEGGLRVHTTIDPKVQKAAEEVADRDNKDSPMSELAKTYKTAIVAVDPNNGRVLAYYGGPDGTGWDYAGLNNNWTEGGRPPGSTFKIYTLLAALKAGVSFKTTFDSTVKNKLGKTISNSERQNLKCDKVRCPLEMSTIESYNFPFYWIADGLGPDKVLDAAHDAGIQHIRAAGGGKILNVDKGEKGNFDNEIGFGQYEVPVIEHANGIATIANDGVYNKAHFIQKVEKRDPKSGEFKPYKVEKRDRKQAFEKDIIADLQGVLKQIPGHNGKALSGGRPAIGKTGTWEASDQEKYPKANGDAWMVGATKQIAAAVWIGNEKLVKGKDGIIRTEQLPIKIPGGDRGMTGGSYPALVWKKFLDAASDAIDAPEENFLPRVFTGSADNEIGNGQPAPVVEQPTCGIFDFNCQQNGGNNGNNGNNGGNPTVPGLPGFPGNGNDGNNGGGNDGNNGGGNDGNNGGGNDGEDGEGEPTTTLPGPG</sequence>
<feature type="region of interest" description="Disordered" evidence="9">
    <location>
        <begin position="382"/>
        <end position="404"/>
    </location>
</feature>
<keyword evidence="6" id="KW-0511">Multifunctional enzyme</keyword>
<keyword evidence="14" id="KW-1185">Reference proteome</keyword>
<feature type="compositionally biased region" description="Polar residues" evidence="9">
    <location>
        <begin position="1"/>
        <end position="10"/>
    </location>
</feature>
<comment type="catalytic activity">
    <reaction evidence="7">
        <text>Preferential cleavage: (Ac)2-L-Lys-D-Ala-|-D-Ala. Also transpeptidation of peptidyl-alanyl moieties that are N-acyl substituents of D-alanine.</text>
        <dbReference type="EC" id="3.4.16.4"/>
    </reaction>
</comment>
<comment type="catalytic activity">
    <reaction evidence="8">
        <text>[GlcNAc-(1-&gt;4)-Mur2Ac(oyl-L-Ala-gamma-D-Glu-L-Lys-D-Ala-D-Ala)](n)-di-trans,octa-cis-undecaprenyl diphosphate + beta-D-GlcNAc-(1-&gt;4)-Mur2Ac(oyl-L-Ala-gamma-D-Glu-L-Lys-D-Ala-D-Ala)-di-trans,octa-cis-undecaprenyl diphosphate = [GlcNAc-(1-&gt;4)-Mur2Ac(oyl-L-Ala-gamma-D-Glu-L-Lys-D-Ala-D-Ala)](n+1)-di-trans,octa-cis-undecaprenyl diphosphate + di-trans,octa-cis-undecaprenyl diphosphate + H(+)</text>
        <dbReference type="Rhea" id="RHEA:23708"/>
        <dbReference type="Rhea" id="RHEA-COMP:9602"/>
        <dbReference type="Rhea" id="RHEA-COMP:9603"/>
        <dbReference type="ChEBI" id="CHEBI:15378"/>
        <dbReference type="ChEBI" id="CHEBI:58405"/>
        <dbReference type="ChEBI" id="CHEBI:60033"/>
        <dbReference type="ChEBI" id="CHEBI:78435"/>
        <dbReference type="EC" id="2.4.99.28"/>
    </reaction>
</comment>
<dbReference type="InterPro" id="IPR050396">
    <property type="entry name" value="Glycosyltr_51/Transpeptidase"/>
</dbReference>
<feature type="region of interest" description="Disordered" evidence="9">
    <location>
        <begin position="112"/>
        <end position="131"/>
    </location>
</feature>
<evidence type="ECO:0000256" key="3">
    <source>
        <dbReference type="ARBA" id="ARBA00022676"/>
    </source>
</evidence>
<evidence type="ECO:0000256" key="8">
    <source>
        <dbReference type="ARBA" id="ARBA00049902"/>
    </source>
</evidence>
<gene>
    <name evidence="13" type="primary">ponA1</name>
    <name evidence="13" type="ORF">Sya03_19290</name>
</gene>
<feature type="region of interest" description="Disordered" evidence="9">
    <location>
        <begin position="1"/>
        <end position="81"/>
    </location>
</feature>
<evidence type="ECO:0000256" key="1">
    <source>
        <dbReference type="ARBA" id="ARBA00022645"/>
    </source>
</evidence>
<dbReference type="Pfam" id="PF00912">
    <property type="entry name" value="Transgly"/>
    <property type="match status" value="1"/>
</dbReference>
<dbReference type="InterPro" id="IPR012338">
    <property type="entry name" value="Beta-lactam/transpept-like"/>
</dbReference>
<dbReference type="GO" id="GO:0009252">
    <property type="term" value="P:peptidoglycan biosynthetic process"/>
    <property type="evidence" value="ECO:0007669"/>
    <property type="project" value="TreeGrafter"/>
</dbReference>
<evidence type="ECO:0000256" key="10">
    <source>
        <dbReference type="SAM" id="Phobius"/>
    </source>
</evidence>
<evidence type="ECO:0000256" key="7">
    <source>
        <dbReference type="ARBA" id="ARBA00034000"/>
    </source>
</evidence>
<dbReference type="GO" id="GO:0009002">
    <property type="term" value="F:serine-type D-Ala-D-Ala carboxypeptidase activity"/>
    <property type="evidence" value="ECO:0007669"/>
    <property type="project" value="UniProtKB-EC"/>
</dbReference>
<dbReference type="PANTHER" id="PTHR32282">
    <property type="entry name" value="BINDING PROTEIN TRANSPEPTIDASE, PUTATIVE-RELATED"/>
    <property type="match status" value="1"/>
</dbReference>
<dbReference type="SUPFAM" id="SSF56601">
    <property type="entry name" value="beta-lactamase/transpeptidase-like"/>
    <property type="match status" value="1"/>
</dbReference>
<dbReference type="GO" id="GO:0006508">
    <property type="term" value="P:proteolysis"/>
    <property type="evidence" value="ECO:0007669"/>
    <property type="project" value="UniProtKB-KW"/>
</dbReference>
<dbReference type="SUPFAM" id="SSF53955">
    <property type="entry name" value="Lysozyme-like"/>
    <property type="match status" value="1"/>
</dbReference>
<organism evidence="13 14">
    <name type="scientific">Spirilliplanes yamanashiensis</name>
    <dbReference type="NCBI Taxonomy" id="42233"/>
    <lineage>
        <taxon>Bacteria</taxon>
        <taxon>Bacillati</taxon>
        <taxon>Actinomycetota</taxon>
        <taxon>Actinomycetes</taxon>
        <taxon>Micromonosporales</taxon>
        <taxon>Micromonosporaceae</taxon>
        <taxon>Spirilliplanes</taxon>
    </lineage>
</organism>
<dbReference type="InterPro" id="IPR001460">
    <property type="entry name" value="PCN-bd_Tpept"/>
</dbReference>
<evidence type="ECO:0000256" key="9">
    <source>
        <dbReference type="SAM" id="MobiDB-lite"/>
    </source>
</evidence>
<evidence type="ECO:0000259" key="11">
    <source>
        <dbReference type="Pfam" id="PF00905"/>
    </source>
</evidence>
<feature type="compositionally biased region" description="Low complexity" evidence="9">
    <location>
        <begin position="41"/>
        <end position="81"/>
    </location>
</feature>
<dbReference type="Gene3D" id="3.40.710.10">
    <property type="entry name" value="DD-peptidase/beta-lactamase superfamily"/>
    <property type="match status" value="1"/>
</dbReference>
<keyword evidence="10" id="KW-1133">Transmembrane helix</keyword>
<dbReference type="Gene3D" id="1.10.3810.10">
    <property type="entry name" value="Biosynthetic peptidoglycan transglycosylase-like"/>
    <property type="match status" value="1"/>
</dbReference>
<keyword evidence="1" id="KW-0121">Carboxypeptidase</keyword>
<feature type="transmembrane region" description="Helical" evidence="10">
    <location>
        <begin position="140"/>
        <end position="163"/>
    </location>
</feature>
<dbReference type="InterPro" id="IPR001264">
    <property type="entry name" value="Glyco_trans_51"/>
</dbReference>
<keyword evidence="4" id="KW-0808">Transferase</keyword>
<proteinExistence type="predicted"/>
<name>A0A8J4DHZ2_9ACTN</name>
<dbReference type="Proteomes" id="UP000652013">
    <property type="component" value="Unassembled WGS sequence"/>
</dbReference>
<dbReference type="GO" id="GO:0008658">
    <property type="term" value="F:penicillin binding"/>
    <property type="evidence" value="ECO:0007669"/>
    <property type="project" value="InterPro"/>
</dbReference>